<evidence type="ECO:0000259" key="5">
    <source>
        <dbReference type="PROSITE" id="PS51083"/>
    </source>
</evidence>
<dbReference type="EMBL" id="BQXS01010225">
    <property type="protein sequence ID" value="GKT33354.1"/>
    <property type="molecule type" value="Genomic_DNA"/>
</dbReference>
<keyword evidence="2 4" id="KW-0863">Zinc-finger</keyword>
<keyword evidence="7" id="KW-1185">Reference proteome</keyword>
<keyword evidence="1" id="KW-0479">Metal-binding</keyword>
<sequence>MGKCIICAKASKYKCPNCKEKYCSLDCYKIHQDKCKKVEEIETIHLPLGKTMELLGSEKLLPIIELSAAQKKKLQSNEKISDLLKKKMIRKQLKLFKSIMDSPDYPKLQGIPQKGIKQHLLSSFLVGQSLIVKDLGRLISELMESEYHPPKK</sequence>
<comment type="caution">
    <text evidence="6">The sequence shown here is derived from an EMBL/GenBank/DDBJ whole genome shotgun (WGS) entry which is preliminary data.</text>
</comment>
<dbReference type="CDD" id="cd23024">
    <property type="entry name" value="zf-HIT_ZNHIT2-3"/>
    <property type="match status" value="1"/>
</dbReference>
<dbReference type="Proteomes" id="UP001057375">
    <property type="component" value="Unassembled WGS sequence"/>
</dbReference>
<proteinExistence type="predicted"/>
<dbReference type="InterPro" id="IPR051639">
    <property type="entry name" value="BCD1"/>
</dbReference>
<evidence type="ECO:0000256" key="2">
    <source>
        <dbReference type="ARBA" id="ARBA00022771"/>
    </source>
</evidence>
<dbReference type="Gene3D" id="3.30.60.190">
    <property type="match status" value="1"/>
</dbReference>
<evidence type="ECO:0000256" key="1">
    <source>
        <dbReference type="ARBA" id="ARBA00022723"/>
    </source>
</evidence>
<dbReference type="Pfam" id="PF04438">
    <property type="entry name" value="zf-HIT"/>
    <property type="match status" value="1"/>
</dbReference>
<reference evidence="6" key="1">
    <citation type="submission" date="2022-03" db="EMBL/GenBank/DDBJ databases">
        <title>Draft genome sequence of Aduncisulcus paluster, a free-living microaerophilic Fornicata.</title>
        <authorList>
            <person name="Yuyama I."/>
            <person name="Kume K."/>
            <person name="Tamura T."/>
            <person name="Inagaki Y."/>
            <person name="Hashimoto T."/>
        </authorList>
    </citation>
    <scope>NUCLEOTIDE SEQUENCE</scope>
    <source>
        <strain evidence="6">NY0171</strain>
    </source>
</reference>
<evidence type="ECO:0000256" key="3">
    <source>
        <dbReference type="ARBA" id="ARBA00022833"/>
    </source>
</evidence>
<evidence type="ECO:0000256" key="4">
    <source>
        <dbReference type="PROSITE-ProRule" id="PRU00453"/>
    </source>
</evidence>
<organism evidence="6 7">
    <name type="scientific">Aduncisulcus paluster</name>
    <dbReference type="NCBI Taxonomy" id="2918883"/>
    <lineage>
        <taxon>Eukaryota</taxon>
        <taxon>Metamonada</taxon>
        <taxon>Carpediemonas-like organisms</taxon>
        <taxon>Aduncisulcus</taxon>
    </lineage>
</organism>
<evidence type="ECO:0000313" key="6">
    <source>
        <dbReference type="EMBL" id="GKT33354.1"/>
    </source>
</evidence>
<gene>
    <name evidence="6" type="ORF">ADUPG1_007291</name>
</gene>
<accession>A0ABQ5KPJ1</accession>
<dbReference type="PANTHER" id="PTHR13483:SF11">
    <property type="entry name" value="ZINC FINGER HIT DOMAIN-CONTAINING PROTEIN 3"/>
    <property type="match status" value="1"/>
</dbReference>
<keyword evidence="3" id="KW-0862">Zinc</keyword>
<dbReference type="SUPFAM" id="SSF144232">
    <property type="entry name" value="HIT/MYND zinc finger-like"/>
    <property type="match status" value="1"/>
</dbReference>
<protein>
    <recommendedName>
        <fullName evidence="5">HIT-type domain-containing protein</fullName>
    </recommendedName>
</protein>
<dbReference type="PANTHER" id="PTHR13483">
    <property type="entry name" value="BOX C_D SNORNA PROTEIN 1-RELATED"/>
    <property type="match status" value="1"/>
</dbReference>
<dbReference type="InterPro" id="IPR007529">
    <property type="entry name" value="Znf_HIT"/>
</dbReference>
<evidence type="ECO:0000313" key="7">
    <source>
        <dbReference type="Proteomes" id="UP001057375"/>
    </source>
</evidence>
<feature type="domain" description="HIT-type" evidence="5">
    <location>
        <begin position="4"/>
        <end position="35"/>
    </location>
</feature>
<dbReference type="PROSITE" id="PS51083">
    <property type="entry name" value="ZF_HIT"/>
    <property type="match status" value="1"/>
</dbReference>
<name>A0ABQ5KPJ1_9EUKA</name>